<dbReference type="GO" id="GO:0004540">
    <property type="term" value="F:RNA nuclease activity"/>
    <property type="evidence" value="ECO:0007669"/>
    <property type="project" value="InterPro"/>
</dbReference>
<evidence type="ECO:0000259" key="2">
    <source>
        <dbReference type="Pfam" id="PF01936"/>
    </source>
</evidence>
<dbReference type="HOGENOM" id="CLU_085023_0_0_6"/>
<dbReference type="Gene3D" id="3.40.50.1010">
    <property type="entry name" value="5'-nuclease"/>
    <property type="match status" value="1"/>
</dbReference>
<evidence type="ECO:0000256" key="1">
    <source>
        <dbReference type="SAM" id="MobiDB-lite"/>
    </source>
</evidence>
<evidence type="ECO:0000313" key="3">
    <source>
        <dbReference type="EMBL" id="AIJ10547.1"/>
    </source>
</evidence>
<evidence type="ECO:0000313" key="4">
    <source>
        <dbReference type="Proteomes" id="UP000028681"/>
    </source>
</evidence>
<dbReference type="EMBL" id="CP006664">
    <property type="protein sequence ID" value="AIJ10547.1"/>
    <property type="molecule type" value="Genomic_DNA"/>
</dbReference>
<dbReference type="AlphaFoldDB" id="A0A076LV56"/>
<dbReference type="KEGG" id="ete:ETEE_4141"/>
<proteinExistence type="predicted"/>
<dbReference type="CDD" id="cd18722">
    <property type="entry name" value="PIN_NicB-like"/>
    <property type="match status" value="1"/>
</dbReference>
<gene>
    <name evidence="3" type="ORF">ETEE_4141</name>
</gene>
<dbReference type="Proteomes" id="UP000028681">
    <property type="component" value="Chromosome"/>
</dbReference>
<feature type="compositionally biased region" description="Polar residues" evidence="1">
    <location>
        <begin position="282"/>
        <end position="292"/>
    </location>
</feature>
<feature type="compositionally biased region" description="Basic residues" evidence="1">
    <location>
        <begin position="265"/>
        <end position="281"/>
    </location>
</feature>
<reference evidence="3 4" key="1">
    <citation type="journal article" date="2012" name="PLoS ONE">
        <title>Edwardsiella comparative phylogenomics reveal the new intra/inter-species taxonomic relationships, virulence evolution and niche adaptation mechanisms.</title>
        <authorList>
            <person name="Yang M."/>
            <person name="Lv Y."/>
            <person name="Xiao J."/>
            <person name="Wu H."/>
            <person name="Zheng H."/>
            <person name="Liu Q."/>
            <person name="Zhang Y."/>
            <person name="Wang Q."/>
        </authorList>
    </citation>
    <scope>NUCLEOTIDE SEQUENCE [LARGE SCALE GENOMIC DNA]</scope>
    <source>
        <strain evidence="4">080813</strain>
    </source>
</reference>
<dbReference type="InterPro" id="IPR021139">
    <property type="entry name" value="NYN"/>
</dbReference>
<sequence>MWAFLMKKTAVLIDGGYFIRRIDYFLRKHFPDHELDSQQLVKIIWRIVRFHVEVPHGGHPEREALELYRIYYYDCPPLDKQIKYPLPTDGNKTPATKNFKTHAPNILRTKLHEELRKTRKTALRMGVLSNVGNWQIKEHILKKLLRNEVQWSDLTNDDFYYEYKQKAVDIKLGMDITILAHEKLVDVIVLIAGDADFVPAAKHARIKGVDFILDPMHQQVPASLAEHVDGVQSSNIIVAIADICRIVPSVKPDWWDEHIDRRKERKLNGGKRIKPTKRHIQRSASTSENPQE</sequence>
<feature type="domain" description="NYN" evidence="2">
    <location>
        <begin position="142"/>
        <end position="213"/>
    </location>
</feature>
<accession>A0A076LV56</accession>
<feature type="region of interest" description="Disordered" evidence="1">
    <location>
        <begin position="265"/>
        <end position="292"/>
    </location>
</feature>
<organism evidence="3 4">
    <name type="scientific">Edwardsiella anguillarum ET080813</name>
    <dbReference type="NCBI Taxonomy" id="667120"/>
    <lineage>
        <taxon>Bacteria</taxon>
        <taxon>Pseudomonadati</taxon>
        <taxon>Pseudomonadota</taxon>
        <taxon>Gammaproteobacteria</taxon>
        <taxon>Enterobacterales</taxon>
        <taxon>Hafniaceae</taxon>
        <taxon>Edwardsiella</taxon>
    </lineage>
</organism>
<protein>
    <recommendedName>
        <fullName evidence="2">NYN domain-containing protein</fullName>
    </recommendedName>
</protein>
<dbReference type="Pfam" id="PF01936">
    <property type="entry name" value="NYN"/>
    <property type="match status" value="1"/>
</dbReference>
<name>A0A076LV56_9GAMM</name>